<dbReference type="EC" id="1.1.99.39" evidence="6"/>
<evidence type="ECO:0000256" key="1">
    <source>
        <dbReference type="ARBA" id="ARBA00001974"/>
    </source>
</evidence>
<evidence type="ECO:0000256" key="7">
    <source>
        <dbReference type="ARBA" id="ARBA00039639"/>
    </source>
</evidence>
<comment type="caution">
    <text evidence="11">The sequence shown here is derived from an EMBL/GenBank/DDBJ whole genome shotgun (WGS) entry which is preliminary data.</text>
</comment>
<keyword evidence="4" id="KW-0274">FAD</keyword>
<dbReference type="AlphaFoldDB" id="A0AAU9VDK8"/>
<dbReference type="FunFam" id="3.30.70.2190:FF:000001">
    <property type="entry name" value="D-2-hydroxyglutarate dehydrogenase mitochondrial"/>
    <property type="match status" value="1"/>
</dbReference>
<evidence type="ECO:0000313" key="11">
    <source>
        <dbReference type="EMBL" id="CAH2107481.1"/>
    </source>
</evidence>
<evidence type="ECO:0000256" key="4">
    <source>
        <dbReference type="ARBA" id="ARBA00022827"/>
    </source>
</evidence>
<keyword evidence="5" id="KW-0560">Oxidoreductase</keyword>
<dbReference type="PANTHER" id="PTHR43716:SF1">
    <property type="entry name" value="D-2-HYDROXYGLUTARATE DEHYDROGENASE, MITOCHONDRIAL"/>
    <property type="match status" value="1"/>
</dbReference>
<evidence type="ECO:0000256" key="2">
    <source>
        <dbReference type="ARBA" id="ARBA00008000"/>
    </source>
</evidence>
<evidence type="ECO:0000313" key="12">
    <source>
        <dbReference type="Proteomes" id="UP001153954"/>
    </source>
</evidence>
<dbReference type="Proteomes" id="UP001153954">
    <property type="component" value="Unassembled WGS sequence"/>
</dbReference>
<dbReference type="GO" id="GO:0005739">
    <property type="term" value="C:mitochondrion"/>
    <property type="evidence" value="ECO:0007669"/>
    <property type="project" value="TreeGrafter"/>
</dbReference>
<dbReference type="InterPro" id="IPR016164">
    <property type="entry name" value="FAD-linked_Oxase-like_C"/>
</dbReference>
<keyword evidence="12" id="KW-1185">Reference proteome</keyword>
<comment type="function">
    <text evidence="8">Catalyzes the oxidation of D-2-hydroxyglutarate (D-2-HG) to alpha-ketoglutarate. Also catalyzes the oxidation of other D-2-hydroxyacids, such as D-malate (D-MAL) and D-lactate (D-LAC). Exhibits high activities towards D-2-HG and D-MAL but a very weak activity towards D-LAC.</text>
</comment>
<proteinExistence type="inferred from homology"/>
<protein>
    <recommendedName>
        <fullName evidence="7">D-2-hydroxyglutarate dehydrogenase, mitochondrial</fullName>
        <ecNumber evidence="6">1.1.99.39</ecNumber>
    </recommendedName>
</protein>
<dbReference type="InterPro" id="IPR004113">
    <property type="entry name" value="FAD-bd_oxidored_4_C"/>
</dbReference>
<organism evidence="11 12">
    <name type="scientific">Euphydryas editha</name>
    <name type="common">Edith's checkerspot</name>
    <dbReference type="NCBI Taxonomy" id="104508"/>
    <lineage>
        <taxon>Eukaryota</taxon>
        <taxon>Metazoa</taxon>
        <taxon>Ecdysozoa</taxon>
        <taxon>Arthropoda</taxon>
        <taxon>Hexapoda</taxon>
        <taxon>Insecta</taxon>
        <taxon>Pterygota</taxon>
        <taxon>Neoptera</taxon>
        <taxon>Endopterygota</taxon>
        <taxon>Lepidoptera</taxon>
        <taxon>Glossata</taxon>
        <taxon>Ditrysia</taxon>
        <taxon>Papilionoidea</taxon>
        <taxon>Nymphalidae</taxon>
        <taxon>Nymphalinae</taxon>
        <taxon>Euphydryas</taxon>
    </lineage>
</organism>
<comment type="catalytic activity">
    <reaction evidence="9">
        <text>(R)-malate + A = oxaloacetate + AH2</text>
        <dbReference type="Rhea" id="RHEA:67460"/>
        <dbReference type="ChEBI" id="CHEBI:13193"/>
        <dbReference type="ChEBI" id="CHEBI:15588"/>
        <dbReference type="ChEBI" id="CHEBI:16452"/>
        <dbReference type="ChEBI" id="CHEBI:17499"/>
    </reaction>
    <physiologicalReaction direction="left-to-right" evidence="9">
        <dbReference type="Rhea" id="RHEA:67461"/>
    </physiologicalReaction>
</comment>
<sequence>MKVKILWSGVENFENILKLYQNAKSSLGEILSAFEMADNGSISATLDSFKLANPIAEYPFYVLVETHGSDEAHDNEKLSRFLSQGMESGLILDGTVTSEPTKMKNIWHIRESIAGAGLAGGYVFKYDVSLPLRRYYALVRALRERFALPARVYGYGHVGDGNIHINVIVPEYSKEISAKLEPYIFEEVSKVGGSISAEHGIGFRKPQFIHYSKDKSALHLMRDLKKSMDPNGILNPYKVLPDVDT</sequence>
<dbReference type="FunFam" id="3.30.70.2740:FF:000002">
    <property type="entry name" value="D-2-hydroxyglutarate dehydrogenase mitochondrial"/>
    <property type="match status" value="1"/>
</dbReference>
<feature type="domain" description="FAD-binding oxidoreductase/transferase type 4 C-terminal" evidence="10">
    <location>
        <begin position="8"/>
        <end position="239"/>
    </location>
</feature>
<dbReference type="EMBL" id="CAKOGL010000030">
    <property type="protein sequence ID" value="CAH2107481.1"/>
    <property type="molecule type" value="Genomic_DNA"/>
</dbReference>
<dbReference type="SUPFAM" id="SSF55103">
    <property type="entry name" value="FAD-linked oxidases, C-terminal domain"/>
    <property type="match status" value="1"/>
</dbReference>
<keyword evidence="3" id="KW-0285">Flavoprotein</keyword>
<name>A0AAU9VDK8_EUPED</name>
<evidence type="ECO:0000256" key="9">
    <source>
        <dbReference type="ARBA" id="ARBA00049267"/>
    </source>
</evidence>
<gene>
    <name evidence="11" type="ORF">EEDITHA_LOCUS21520</name>
</gene>
<comment type="cofactor">
    <cofactor evidence="1">
        <name>FAD</name>
        <dbReference type="ChEBI" id="CHEBI:57692"/>
    </cofactor>
</comment>
<dbReference type="InterPro" id="IPR051264">
    <property type="entry name" value="FAD-oxidored/transferase_4"/>
</dbReference>
<evidence type="ECO:0000256" key="6">
    <source>
        <dbReference type="ARBA" id="ARBA00039003"/>
    </source>
</evidence>
<dbReference type="PANTHER" id="PTHR43716">
    <property type="entry name" value="D-2-HYDROXYGLUTARATE DEHYDROGENASE, MITOCHONDRIAL"/>
    <property type="match status" value="1"/>
</dbReference>
<evidence type="ECO:0000256" key="8">
    <source>
        <dbReference type="ARBA" id="ARBA00045410"/>
    </source>
</evidence>
<dbReference type="InterPro" id="IPR016171">
    <property type="entry name" value="Vanillyl_alc_oxidase_C-sub2"/>
</dbReference>
<evidence type="ECO:0000256" key="5">
    <source>
        <dbReference type="ARBA" id="ARBA00023002"/>
    </source>
</evidence>
<dbReference type="Gene3D" id="1.10.45.10">
    <property type="entry name" value="Vanillyl-alcohol Oxidase, Chain A, domain 4"/>
    <property type="match status" value="1"/>
</dbReference>
<dbReference type="Pfam" id="PF02913">
    <property type="entry name" value="FAD-oxidase_C"/>
    <property type="match status" value="1"/>
</dbReference>
<dbReference type="Gene3D" id="3.30.70.2190">
    <property type="match status" value="1"/>
</dbReference>
<evidence type="ECO:0000256" key="3">
    <source>
        <dbReference type="ARBA" id="ARBA00022630"/>
    </source>
</evidence>
<accession>A0AAU9VDK8</accession>
<reference evidence="11" key="1">
    <citation type="submission" date="2022-03" db="EMBL/GenBank/DDBJ databases">
        <authorList>
            <person name="Tunstrom K."/>
        </authorList>
    </citation>
    <scope>NUCLEOTIDE SEQUENCE</scope>
</reference>
<evidence type="ECO:0000259" key="10">
    <source>
        <dbReference type="Pfam" id="PF02913"/>
    </source>
</evidence>
<dbReference type="GO" id="GO:0050660">
    <property type="term" value="F:flavin adenine dinucleotide binding"/>
    <property type="evidence" value="ECO:0007669"/>
    <property type="project" value="InterPro"/>
</dbReference>
<dbReference type="GO" id="GO:0051990">
    <property type="term" value="F:(R)-2-hydroxyglutarate dehydrogenase activity"/>
    <property type="evidence" value="ECO:0007669"/>
    <property type="project" value="UniProtKB-EC"/>
</dbReference>
<dbReference type="Gene3D" id="3.30.70.2740">
    <property type="match status" value="1"/>
</dbReference>
<dbReference type="FunFam" id="1.10.45.10:FF:000001">
    <property type="entry name" value="D-lactate dehydrogenase mitochondrial"/>
    <property type="match status" value="1"/>
</dbReference>
<comment type="similarity">
    <text evidence="2">Belongs to the FAD-binding oxidoreductase/transferase type 4 family.</text>
</comment>